<keyword evidence="1" id="KW-0812">Transmembrane</keyword>
<keyword evidence="1" id="KW-1133">Transmembrane helix</keyword>
<dbReference type="InterPro" id="IPR052529">
    <property type="entry name" value="Bact_Transport_Assoc"/>
</dbReference>
<proteinExistence type="predicted"/>
<evidence type="ECO:0000256" key="1">
    <source>
        <dbReference type="SAM" id="Phobius"/>
    </source>
</evidence>
<evidence type="ECO:0000313" key="3">
    <source>
        <dbReference type="EMBL" id="MBS2968306.1"/>
    </source>
</evidence>
<feature type="transmembrane region" description="Helical" evidence="1">
    <location>
        <begin position="244"/>
        <end position="265"/>
    </location>
</feature>
<feature type="transmembrane region" description="Helical" evidence="1">
    <location>
        <begin position="317"/>
        <end position="337"/>
    </location>
</feature>
<dbReference type="Proteomes" id="UP000682403">
    <property type="component" value="Unassembled WGS sequence"/>
</dbReference>
<organism evidence="3 4">
    <name type="scientific">Metabacillus flavus</name>
    <dbReference type="NCBI Taxonomy" id="2823519"/>
    <lineage>
        <taxon>Bacteria</taxon>
        <taxon>Bacillati</taxon>
        <taxon>Bacillota</taxon>
        <taxon>Bacilli</taxon>
        <taxon>Bacillales</taxon>
        <taxon>Bacillaceae</taxon>
        <taxon>Metabacillus</taxon>
    </lineage>
</organism>
<gene>
    <name evidence="3" type="ORF">J9317_05980</name>
</gene>
<name>A0ABS5LC49_9BACI</name>
<dbReference type="EMBL" id="JAGVRK010000001">
    <property type="protein sequence ID" value="MBS2968306.1"/>
    <property type="molecule type" value="Genomic_DNA"/>
</dbReference>
<feature type="transmembrane region" description="Helical" evidence="1">
    <location>
        <begin position="20"/>
        <end position="40"/>
    </location>
</feature>
<comment type="caution">
    <text evidence="3">The sequence shown here is derived from an EMBL/GenBank/DDBJ whole genome shotgun (WGS) entry which is preliminary data.</text>
</comment>
<evidence type="ECO:0000259" key="2">
    <source>
        <dbReference type="Pfam" id="PF04235"/>
    </source>
</evidence>
<dbReference type="PANTHER" id="PTHR30590">
    <property type="entry name" value="INNER MEMBRANE PROTEIN"/>
    <property type="match status" value="1"/>
</dbReference>
<feature type="transmembrane region" description="Helical" evidence="1">
    <location>
        <begin position="277"/>
        <end position="296"/>
    </location>
</feature>
<feature type="transmembrane region" description="Helical" evidence="1">
    <location>
        <begin position="99"/>
        <end position="117"/>
    </location>
</feature>
<dbReference type="PANTHER" id="PTHR30590:SF2">
    <property type="entry name" value="INNER MEMBRANE PROTEIN"/>
    <property type="match status" value="1"/>
</dbReference>
<feature type="transmembrane region" description="Helical" evidence="1">
    <location>
        <begin position="343"/>
        <end position="364"/>
    </location>
</feature>
<evidence type="ECO:0000313" key="4">
    <source>
        <dbReference type="Proteomes" id="UP000682403"/>
    </source>
</evidence>
<sequence length="384" mass="43229">MTNMKAASISKGERIQSLDVLRGFALLGILMVNIFDFSGPQLYRSSLVQSSGGLDRLVEILVFVLAQASFYPLFSFLFGAGGVMFYKRIGGKGLSPERFFARRMTALLFIGVLHAFFIWHGDILISYALIGFLFMLFIGKSAKALAVWSLSLIFIPNILFSLLLAGSGNVPETDMNTERITAVYQNGSFSELMVQRAADWFYVNNPIMAPFLVLSILPMFLLGGYAMKRGWFERSPSEETIKKWLVTAVITGPSGILLKLMPVLFPQSGLWSYLHQSIGGPLLTMFYITAILAMVHKFGFKKVYSPFAYAGRASMSNYLLQSLICTLLFYSYGFGLYGTVTSFQAILIGAGVYIILMTASYFWFKRFEQGPAERWWRWFVYRKS</sequence>
<keyword evidence="1" id="KW-0472">Membrane</keyword>
<reference evidence="3 4" key="1">
    <citation type="submission" date="2021-04" db="EMBL/GenBank/DDBJ databases">
        <title>Metabacillus sp. strain KIGAM252 whole genome sequence.</title>
        <authorList>
            <person name="Seo M.-J."/>
            <person name="Cho E.-S."/>
            <person name="Hwang C.Y."/>
            <person name="Yoon D.J."/>
        </authorList>
    </citation>
    <scope>NUCLEOTIDE SEQUENCE [LARGE SCALE GENOMIC DNA]</scope>
    <source>
        <strain evidence="3 4">KIGAM252</strain>
    </source>
</reference>
<keyword evidence="4" id="KW-1185">Reference proteome</keyword>
<accession>A0ABS5LC49</accession>
<feature type="domain" description="DUF418" evidence="2">
    <location>
        <begin position="226"/>
        <end position="383"/>
    </location>
</feature>
<feature type="transmembrane region" description="Helical" evidence="1">
    <location>
        <begin position="60"/>
        <end position="87"/>
    </location>
</feature>
<feature type="transmembrane region" description="Helical" evidence="1">
    <location>
        <begin position="123"/>
        <end position="139"/>
    </location>
</feature>
<dbReference type="InterPro" id="IPR007349">
    <property type="entry name" value="DUF418"/>
</dbReference>
<feature type="transmembrane region" description="Helical" evidence="1">
    <location>
        <begin position="146"/>
        <end position="165"/>
    </location>
</feature>
<dbReference type="Pfam" id="PF04235">
    <property type="entry name" value="DUF418"/>
    <property type="match status" value="1"/>
</dbReference>
<feature type="transmembrane region" description="Helical" evidence="1">
    <location>
        <begin position="200"/>
        <end position="223"/>
    </location>
</feature>
<protein>
    <submittedName>
        <fullName evidence="3">DUF418 domain-containing protein</fullName>
    </submittedName>
</protein>